<accession>A0ABX2T351</accession>
<proteinExistence type="predicted"/>
<dbReference type="RefSeq" id="WP_179941438.1">
    <property type="nucleotide sequence ID" value="NZ_JACBYF010000010.1"/>
</dbReference>
<dbReference type="InterPro" id="IPR027417">
    <property type="entry name" value="P-loop_NTPase"/>
</dbReference>
<dbReference type="EMBL" id="JACBYF010000010">
    <property type="protein sequence ID" value="NYS47650.1"/>
    <property type="molecule type" value="Genomic_DNA"/>
</dbReference>
<dbReference type="Gene3D" id="1.10.8.730">
    <property type="match status" value="1"/>
</dbReference>
<comment type="caution">
    <text evidence="1">The sequence shown here is derived from an EMBL/GenBank/DDBJ whole genome shotgun (WGS) entry which is preliminary data.</text>
</comment>
<gene>
    <name evidence="1" type="ORF">HZY85_05525</name>
</gene>
<evidence type="ECO:0000313" key="1">
    <source>
        <dbReference type="EMBL" id="NYS47650.1"/>
    </source>
</evidence>
<dbReference type="NCBIfam" id="NF045971">
    <property type="entry name" value="conju_CD1110"/>
    <property type="match status" value="1"/>
</dbReference>
<sequence>MKKKTKKKFNKNKNTFLDRFVDNFLYYFIKENAPKDTLESLPFEQIFNDGTVRIKDNFYSKTIKFEDLNYRLSSEEEQYNILDRYAELINYFDTDTSFQFSFINTKISEDKLLEQIQYINDDDKLKDVTTEYYNIIKEKLTQGNNGIVKNKYISFTTSGKSYNELSARLNRMSEDIVSNLEAIGVESTQLDKKGILEVIKDIYYNDGTHFYYDKNIDYKYQVAPKKIDTRDRSTIKINNNIFKFGVVKIEASDMNDKMLSEILDIDSSLIVNISLKPYKILDAKKKARQKLTELDRMKYDSIKKSQGIDIVPYKLKKQIDDVNQLLDDLDNRNDKLFDMTMLIGVIAETKEKANDLYDRINGILNKHSCNLNSLFHEQEQALNSVLPINNLQVKEVRSFHTTGLCMFVPFNSQELITKGDSIYYGVNSISDNIIMFDRKLLKTPNALYLGTPGAGKSFLAKKEITGVFLTTNDDIFICDPEAEYLGLVNELGGVNLELSLNSKVHINPFDIDLNYNEDGDPVQFKAEFILSFCEQLLGGAKGLSKKEIAIIDKGVRHIYMPWKANPIKENIPILEDLYNFLLEYDDIDAKNMAIALEMYVHGSLNLFNYRTNIDVNNRLINFNIKNLGKQLINVGMLVVQDMIWSKVASNRKNKKYTWFYIDEFHLLLRNPQTAEFSLEIWKRFRKWGGLPTGMTQNVKDFLQSLVAENILDTSDCKILLNQNSGDRDLLQEQLKITPAQMKYITNSPSGSGLIFYDKIVVPFYDKFPTDTKLYKVMSSKLIG</sequence>
<dbReference type="Proteomes" id="UP000531840">
    <property type="component" value="Unassembled WGS sequence"/>
</dbReference>
<dbReference type="PANTHER" id="PTHR30121:SF6">
    <property type="entry name" value="SLR6007 PROTEIN"/>
    <property type="match status" value="1"/>
</dbReference>
<dbReference type="InterPro" id="IPR051162">
    <property type="entry name" value="T4SS_component"/>
</dbReference>
<dbReference type="Gene3D" id="3.40.50.300">
    <property type="entry name" value="P-loop containing nucleotide triphosphate hydrolases"/>
    <property type="match status" value="1"/>
</dbReference>
<organism evidence="1 2">
    <name type="scientific">Gemelliphila palaticanis</name>
    <dbReference type="NCBI Taxonomy" id="81950"/>
    <lineage>
        <taxon>Bacteria</taxon>
        <taxon>Bacillati</taxon>
        <taxon>Bacillota</taxon>
        <taxon>Bacilli</taxon>
        <taxon>Bacillales</taxon>
        <taxon>Gemellaceae</taxon>
        <taxon>Gemelliphila</taxon>
    </lineage>
</organism>
<reference evidence="1 2" key="1">
    <citation type="submission" date="2020-07" db="EMBL/GenBank/DDBJ databases">
        <title>MOT database genomes.</title>
        <authorList>
            <person name="Joseph S."/>
            <person name="Aduse-Opoku J."/>
            <person name="Hashim A."/>
            <person name="Wade W."/>
            <person name="Curtis M."/>
        </authorList>
    </citation>
    <scope>NUCLEOTIDE SEQUENCE [LARGE SCALE GENOMIC DNA]</scope>
    <source>
        <strain evidence="1 2">CIP 106318</strain>
    </source>
</reference>
<name>A0ABX2T351_9BACL</name>
<keyword evidence="2" id="KW-1185">Reference proteome</keyword>
<protein>
    <submittedName>
        <fullName evidence="1">Conjugal transfer protein TraE</fullName>
    </submittedName>
</protein>
<evidence type="ECO:0000313" key="2">
    <source>
        <dbReference type="Proteomes" id="UP000531840"/>
    </source>
</evidence>
<dbReference type="PANTHER" id="PTHR30121">
    <property type="entry name" value="UNCHARACTERIZED PROTEIN YJGR-RELATED"/>
    <property type="match status" value="1"/>
</dbReference>
<dbReference type="SUPFAM" id="SSF52540">
    <property type="entry name" value="P-loop containing nucleoside triphosphate hydrolases"/>
    <property type="match status" value="1"/>
</dbReference>